<protein>
    <submittedName>
        <fullName evidence="3">Cytochrome P450</fullName>
    </submittedName>
</protein>
<dbReference type="GO" id="GO:0020037">
    <property type="term" value="F:heme binding"/>
    <property type="evidence" value="ECO:0007669"/>
    <property type="project" value="InterPro"/>
</dbReference>
<dbReference type="InterPro" id="IPR001128">
    <property type="entry name" value="Cyt_P450"/>
</dbReference>
<dbReference type="PRINTS" id="PR00463">
    <property type="entry name" value="EP450I"/>
</dbReference>
<dbReference type="PANTHER" id="PTHR24305">
    <property type="entry name" value="CYTOCHROME P450"/>
    <property type="match status" value="1"/>
</dbReference>
<dbReference type="RefSeq" id="WP_203903130.1">
    <property type="nucleotide sequence ID" value="NZ_BOPF01000029.1"/>
</dbReference>
<keyword evidence="4" id="KW-1185">Reference proteome</keyword>
<dbReference type="InterPro" id="IPR050121">
    <property type="entry name" value="Cytochrome_P450_monoxygenase"/>
</dbReference>
<evidence type="ECO:0000256" key="2">
    <source>
        <dbReference type="PIRSR" id="PIRSR602401-1"/>
    </source>
</evidence>
<proteinExistence type="inferred from homology"/>
<evidence type="ECO:0000256" key="1">
    <source>
        <dbReference type="ARBA" id="ARBA00010617"/>
    </source>
</evidence>
<dbReference type="AlphaFoldDB" id="A0A8J3YSG7"/>
<dbReference type="Gene3D" id="1.10.630.10">
    <property type="entry name" value="Cytochrome P450"/>
    <property type="match status" value="1"/>
</dbReference>
<dbReference type="EMBL" id="BOPF01000029">
    <property type="protein sequence ID" value="GIJ49657.1"/>
    <property type="molecule type" value="Genomic_DNA"/>
</dbReference>
<dbReference type="GO" id="GO:0004497">
    <property type="term" value="F:monooxygenase activity"/>
    <property type="evidence" value="ECO:0007669"/>
    <property type="project" value="InterPro"/>
</dbReference>
<dbReference type="InterPro" id="IPR036396">
    <property type="entry name" value="Cyt_P450_sf"/>
</dbReference>
<comment type="cofactor">
    <cofactor evidence="2">
        <name>heme</name>
        <dbReference type="ChEBI" id="CHEBI:30413"/>
    </cofactor>
</comment>
<feature type="binding site" description="axial binding residue" evidence="2">
    <location>
        <position position="360"/>
    </location>
    <ligand>
        <name>heme</name>
        <dbReference type="ChEBI" id="CHEBI:30413"/>
    </ligand>
    <ligandPart>
        <name>Fe</name>
        <dbReference type="ChEBI" id="CHEBI:18248"/>
    </ligandPart>
</feature>
<dbReference type="GO" id="GO:0005506">
    <property type="term" value="F:iron ion binding"/>
    <property type="evidence" value="ECO:0007669"/>
    <property type="project" value="InterPro"/>
</dbReference>
<dbReference type="PANTHER" id="PTHR24305:SF166">
    <property type="entry name" value="CYTOCHROME P450 12A4, MITOCHONDRIAL-RELATED"/>
    <property type="match status" value="1"/>
</dbReference>
<accession>A0A8J3YSG7</accession>
<name>A0A8J3YSG7_9ACTN</name>
<keyword evidence="2" id="KW-0349">Heme</keyword>
<evidence type="ECO:0000313" key="3">
    <source>
        <dbReference type="EMBL" id="GIJ49657.1"/>
    </source>
</evidence>
<keyword evidence="2" id="KW-0479">Metal-binding</keyword>
<dbReference type="SUPFAM" id="SSF48264">
    <property type="entry name" value="Cytochrome P450"/>
    <property type="match status" value="1"/>
</dbReference>
<organism evidence="3 4">
    <name type="scientific">Virgisporangium aliadipatigenens</name>
    <dbReference type="NCBI Taxonomy" id="741659"/>
    <lineage>
        <taxon>Bacteria</taxon>
        <taxon>Bacillati</taxon>
        <taxon>Actinomycetota</taxon>
        <taxon>Actinomycetes</taxon>
        <taxon>Micromonosporales</taxon>
        <taxon>Micromonosporaceae</taxon>
        <taxon>Virgisporangium</taxon>
    </lineage>
</organism>
<evidence type="ECO:0000313" key="4">
    <source>
        <dbReference type="Proteomes" id="UP000619260"/>
    </source>
</evidence>
<reference evidence="3" key="1">
    <citation type="submission" date="2021-01" db="EMBL/GenBank/DDBJ databases">
        <title>Whole genome shotgun sequence of Virgisporangium aliadipatigenens NBRC 105644.</title>
        <authorList>
            <person name="Komaki H."/>
            <person name="Tamura T."/>
        </authorList>
    </citation>
    <scope>NUCLEOTIDE SEQUENCE</scope>
    <source>
        <strain evidence="3">NBRC 105644</strain>
    </source>
</reference>
<keyword evidence="2" id="KW-0408">Iron</keyword>
<dbReference type="Proteomes" id="UP000619260">
    <property type="component" value="Unassembled WGS sequence"/>
</dbReference>
<dbReference type="Pfam" id="PF00067">
    <property type="entry name" value="p450"/>
    <property type="match status" value="1"/>
</dbReference>
<comment type="caution">
    <text evidence="3">The sequence shown here is derived from an EMBL/GenBank/DDBJ whole genome shotgun (WGS) entry which is preliminary data.</text>
</comment>
<comment type="similarity">
    <text evidence="1">Belongs to the cytochrome P450 family.</text>
</comment>
<gene>
    <name evidence="3" type="ORF">Val02_65430</name>
</gene>
<sequence>MTAAQERDPDLLRDLRAPSAEHDGVFWRNGGQLVVFDADAAVAANADNYADLTMPDRLVDVLRRRPSTPVSWKQVRAAYLSRMRRLCAADELAALDERMAAVLRERLDQPVDLMWLAHEVSFRSIVPSVIGGLGPRDRSRITRDALVKLNRLLRTLKRDRPLWMQPRLMAVGASAGLVIRRELRRRAAGRVPPRLDLIDVIATELLDDLGMDRAVHAVAAVLTAIAGPPGAAAANLMYALVTRPEWAQRLTAEFAGVGTDELYGSGTRCAPVAHRFVKEVLRTWTAPTMMTRSARTRLNIRGHDLDIGQHFVVSPAMVHHDPRHWRDPEVFDPDRWLPDSPRGLTGGQHYVPFGWAPIGCIGASLGTIQLVLLCRQLCTAFRLEPATPDRLRMAVGGVAMPLDFTGAVRAREPRVD</sequence>
<dbReference type="GO" id="GO:0016705">
    <property type="term" value="F:oxidoreductase activity, acting on paired donors, with incorporation or reduction of molecular oxygen"/>
    <property type="evidence" value="ECO:0007669"/>
    <property type="project" value="InterPro"/>
</dbReference>
<dbReference type="InterPro" id="IPR002401">
    <property type="entry name" value="Cyt_P450_E_grp-I"/>
</dbReference>
<dbReference type="CDD" id="cd00302">
    <property type="entry name" value="cytochrome_P450"/>
    <property type="match status" value="1"/>
</dbReference>